<dbReference type="SMART" id="SM00939">
    <property type="entry name" value="PepX_C"/>
    <property type="match status" value="1"/>
</dbReference>
<evidence type="ECO:0000259" key="2">
    <source>
        <dbReference type="SMART" id="SM00939"/>
    </source>
</evidence>
<accession>A0A4R2JRG5</accession>
<dbReference type="NCBIfam" id="TIGR00976">
    <property type="entry name" value="CocE_NonD"/>
    <property type="match status" value="1"/>
</dbReference>
<proteinExistence type="predicted"/>
<dbReference type="AlphaFoldDB" id="A0A4R2JRG5"/>
<dbReference type="Gene3D" id="3.40.50.1820">
    <property type="entry name" value="alpha/beta hydrolase"/>
    <property type="match status" value="1"/>
</dbReference>
<evidence type="ECO:0000256" key="1">
    <source>
        <dbReference type="ARBA" id="ARBA00022801"/>
    </source>
</evidence>
<dbReference type="Pfam" id="PF02129">
    <property type="entry name" value="Peptidase_S15"/>
    <property type="match status" value="1"/>
</dbReference>
<dbReference type="RefSeq" id="WP_132113621.1">
    <property type="nucleotide sequence ID" value="NZ_SLWS01000002.1"/>
</dbReference>
<keyword evidence="4" id="KW-1185">Reference proteome</keyword>
<feature type="domain" description="Xaa-Pro dipeptidyl-peptidase C-terminal" evidence="2">
    <location>
        <begin position="317"/>
        <end position="565"/>
    </location>
</feature>
<dbReference type="InterPro" id="IPR005674">
    <property type="entry name" value="CocE/Ser_esterase"/>
</dbReference>
<name>A0A4R2JRG5_9PSEU</name>
<sequence>MKKPLSTKPNLVVHRDVEMPMRDGVILRGDVWRTADETPRPVLLRRLPYNKAVAMPNSDWFRTTDALAAGYTVLVQDTRGRYASDGEWAPIMWPQEGLDTYDTVEWIAAQDWCDGNVGMVGGSYLGIVQWVGAALRPPHLKAIAPAIAAGGALQRQADGGAFPLAQGVSWLAYMALERLITSQAKGEPVDQVVLGEIAAVAADPDLATRHLPLLDMPGLSAGVVADLADVLSGRFADTAEFDVDAIAVPSLSLAGWFDIYCDAGVRGFSRLATAGAAEHRLIVGPWAHASSAPAGQGDLNFGISAEGAGAGLTEKQLAFFDRHLRGAGRDLPPVEYFLMGANEWRTADQWPPAGTTTCELALASGGDARTSAGDGRLTDVVTGAAGYDEYVYDPDDPVPTHGGRVALGNEVTGPRDVSFVERRRDVLCYTSAPLERPLDVVGPVLVDMRVSSSAVDTDFVARLTEVLPDGRSIAVVDGITRARYREGLDREVPLDPGVPVALRVDCGETAWRFRPGSRLRLSVTSSNFPRFDRNLNTGNAIGTDAAGLAATQRVYHESVLRLSVLSATGHTGQEHQ</sequence>
<dbReference type="SUPFAM" id="SSF53474">
    <property type="entry name" value="alpha/beta-Hydrolases"/>
    <property type="match status" value="1"/>
</dbReference>
<organism evidence="3 4">
    <name type="scientific">Actinocrispum wychmicini</name>
    <dbReference type="NCBI Taxonomy" id="1213861"/>
    <lineage>
        <taxon>Bacteria</taxon>
        <taxon>Bacillati</taxon>
        <taxon>Actinomycetota</taxon>
        <taxon>Actinomycetes</taxon>
        <taxon>Pseudonocardiales</taxon>
        <taxon>Pseudonocardiaceae</taxon>
        <taxon>Actinocrispum</taxon>
    </lineage>
</organism>
<dbReference type="InterPro" id="IPR029058">
    <property type="entry name" value="AB_hydrolase_fold"/>
</dbReference>
<dbReference type="GO" id="GO:0008239">
    <property type="term" value="F:dipeptidyl-peptidase activity"/>
    <property type="evidence" value="ECO:0007669"/>
    <property type="project" value="InterPro"/>
</dbReference>
<dbReference type="InterPro" id="IPR008979">
    <property type="entry name" value="Galactose-bd-like_sf"/>
</dbReference>
<dbReference type="Gene3D" id="2.60.120.260">
    <property type="entry name" value="Galactose-binding domain-like"/>
    <property type="match status" value="1"/>
</dbReference>
<dbReference type="Gene3D" id="1.10.3020.10">
    <property type="entry name" value="alpha-amino acid ester hydrolase ( Helical cap domain)"/>
    <property type="match status" value="1"/>
</dbReference>
<protein>
    <recommendedName>
        <fullName evidence="2">Xaa-Pro dipeptidyl-peptidase C-terminal domain-containing protein</fullName>
    </recommendedName>
</protein>
<dbReference type="SUPFAM" id="SSF49785">
    <property type="entry name" value="Galactose-binding domain-like"/>
    <property type="match status" value="1"/>
</dbReference>
<keyword evidence="1" id="KW-0378">Hydrolase</keyword>
<dbReference type="OrthoDB" id="5240615at2"/>
<dbReference type="EMBL" id="SLWS01000002">
    <property type="protein sequence ID" value="TCO62104.1"/>
    <property type="molecule type" value="Genomic_DNA"/>
</dbReference>
<dbReference type="InterPro" id="IPR000383">
    <property type="entry name" value="Xaa-Pro-like_dom"/>
</dbReference>
<dbReference type="Pfam" id="PF08530">
    <property type="entry name" value="PepX_C"/>
    <property type="match status" value="1"/>
</dbReference>
<gene>
    <name evidence="3" type="ORF">EV192_102241</name>
</gene>
<reference evidence="3 4" key="1">
    <citation type="submission" date="2019-03" db="EMBL/GenBank/DDBJ databases">
        <title>Genomic Encyclopedia of Type Strains, Phase IV (KMG-IV): sequencing the most valuable type-strain genomes for metagenomic binning, comparative biology and taxonomic classification.</title>
        <authorList>
            <person name="Goeker M."/>
        </authorList>
    </citation>
    <scope>NUCLEOTIDE SEQUENCE [LARGE SCALE GENOMIC DNA]</scope>
    <source>
        <strain evidence="3 4">DSM 45934</strain>
    </source>
</reference>
<comment type="caution">
    <text evidence="3">The sequence shown here is derived from an EMBL/GenBank/DDBJ whole genome shotgun (WGS) entry which is preliminary data.</text>
</comment>
<evidence type="ECO:0000313" key="4">
    <source>
        <dbReference type="Proteomes" id="UP000295680"/>
    </source>
</evidence>
<evidence type="ECO:0000313" key="3">
    <source>
        <dbReference type="EMBL" id="TCO62104.1"/>
    </source>
</evidence>
<dbReference type="InterPro" id="IPR013736">
    <property type="entry name" value="Xaa-Pro_dipept_C"/>
</dbReference>
<dbReference type="Proteomes" id="UP000295680">
    <property type="component" value="Unassembled WGS sequence"/>
</dbReference>